<evidence type="ECO:0000313" key="2">
    <source>
        <dbReference type="Proteomes" id="UP001152795"/>
    </source>
</evidence>
<reference evidence="1" key="1">
    <citation type="submission" date="2020-04" db="EMBL/GenBank/DDBJ databases">
        <authorList>
            <person name="Alioto T."/>
            <person name="Alioto T."/>
            <person name="Gomez Garrido J."/>
        </authorList>
    </citation>
    <scope>NUCLEOTIDE SEQUENCE</scope>
    <source>
        <strain evidence="1">A484AB</strain>
    </source>
</reference>
<dbReference type="AlphaFoldDB" id="A0A7D9KCG3"/>
<keyword evidence="2" id="KW-1185">Reference proteome</keyword>
<dbReference type="GO" id="GO:0006364">
    <property type="term" value="P:rRNA processing"/>
    <property type="evidence" value="ECO:0007669"/>
    <property type="project" value="TreeGrafter"/>
</dbReference>
<dbReference type="PANTHER" id="PTHR22840">
    <property type="entry name" value="WD REPEAT-CONTAINING PROTEIN 36"/>
    <property type="match status" value="1"/>
</dbReference>
<dbReference type="PROSITE" id="PS50082">
    <property type="entry name" value="WD_REPEATS_2"/>
    <property type="match status" value="1"/>
</dbReference>
<dbReference type="OrthoDB" id="10250769at2759"/>
<dbReference type="Gene3D" id="2.130.10.10">
    <property type="entry name" value="YVTN repeat-like/Quinoprotein amine dehydrogenase"/>
    <property type="match status" value="2"/>
</dbReference>
<dbReference type="InterPro" id="IPR001680">
    <property type="entry name" value="WD40_rpt"/>
</dbReference>
<organism evidence="1 2">
    <name type="scientific">Paramuricea clavata</name>
    <name type="common">Red gorgonian</name>
    <name type="synonym">Violescent sea-whip</name>
    <dbReference type="NCBI Taxonomy" id="317549"/>
    <lineage>
        <taxon>Eukaryota</taxon>
        <taxon>Metazoa</taxon>
        <taxon>Cnidaria</taxon>
        <taxon>Anthozoa</taxon>
        <taxon>Octocorallia</taxon>
        <taxon>Malacalcyonacea</taxon>
        <taxon>Plexauridae</taxon>
        <taxon>Paramuricea</taxon>
    </lineage>
</organism>
<dbReference type="InterPro" id="IPR015943">
    <property type="entry name" value="WD40/YVTN_repeat-like_dom_sf"/>
</dbReference>
<accession>A0A7D9KCG3</accession>
<dbReference type="GO" id="GO:0034388">
    <property type="term" value="C:Pwp2p-containing subcomplex of 90S preribosome"/>
    <property type="evidence" value="ECO:0007669"/>
    <property type="project" value="TreeGrafter"/>
</dbReference>
<dbReference type="SMART" id="SM00320">
    <property type="entry name" value="WD40"/>
    <property type="match status" value="2"/>
</dbReference>
<evidence type="ECO:0000313" key="1">
    <source>
        <dbReference type="EMBL" id="CAB4043546.1"/>
    </source>
</evidence>
<proteinExistence type="predicted"/>
<dbReference type="Proteomes" id="UP001152795">
    <property type="component" value="Unassembled WGS sequence"/>
</dbReference>
<dbReference type="InterPro" id="IPR036322">
    <property type="entry name" value="WD40_repeat_dom_sf"/>
</dbReference>
<dbReference type="Pfam" id="PF00400">
    <property type="entry name" value="WD40"/>
    <property type="match status" value="1"/>
</dbReference>
<dbReference type="SUPFAM" id="SSF50978">
    <property type="entry name" value="WD40 repeat-like"/>
    <property type="match status" value="1"/>
</dbReference>
<dbReference type="PROSITE" id="PS50294">
    <property type="entry name" value="WD_REPEATS_REGION"/>
    <property type="match status" value="1"/>
</dbReference>
<name>A0A7D9KCG3_PARCT</name>
<dbReference type="GO" id="GO:0032040">
    <property type="term" value="C:small-subunit processome"/>
    <property type="evidence" value="ECO:0007669"/>
    <property type="project" value="TreeGrafter"/>
</dbReference>
<dbReference type="EMBL" id="CACRXK020032601">
    <property type="protein sequence ID" value="CAB4043546.1"/>
    <property type="molecule type" value="Genomic_DNA"/>
</dbReference>
<comment type="caution">
    <text evidence="1">The sequence shown here is derived from an EMBL/GenBank/DDBJ whole genome shotgun (WGS) entry which is preliminary data.</text>
</comment>
<dbReference type="Pfam" id="PF25168">
    <property type="entry name" value="Beta-prop_WDR36-Utp21_2nd"/>
    <property type="match status" value="1"/>
</dbReference>
<dbReference type="PANTHER" id="PTHR22840:SF12">
    <property type="entry name" value="WD REPEAT-CONTAINING PROTEIN 36"/>
    <property type="match status" value="1"/>
</dbReference>
<sequence>MATGSTLGHVALWNLEERCLSSTLRHAHDGSVTAIRFLQSQPLLISTSPDNSLKIWIFDQPDGSGRVLKSRCGHSGPPCRIRFHGARGHTILSAGQDRSLRMTSTIRDAQSCELSQGSFLKQSKNLGVKMEELKLPVIVDFASDETRQRDWDGIVTCHYGTSDVRTWNFQNKCIGKHILKPKNEVKDSAAQVLYAWQNY</sequence>
<protein>
    <submittedName>
        <fullName evidence="1">WD repeat-containing 36-like</fullName>
    </submittedName>
</protein>
<gene>
    <name evidence="1" type="ORF">PACLA_8A038918</name>
</gene>